<evidence type="ECO:0000313" key="1">
    <source>
        <dbReference type="EMBL" id="CAG8852828.1"/>
    </source>
</evidence>
<dbReference type="Proteomes" id="UP000789901">
    <property type="component" value="Unassembled WGS sequence"/>
</dbReference>
<organism evidence="1 2">
    <name type="scientific">Gigaspora margarita</name>
    <dbReference type="NCBI Taxonomy" id="4874"/>
    <lineage>
        <taxon>Eukaryota</taxon>
        <taxon>Fungi</taxon>
        <taxon>Fungi incertae sedis</taxon>
        <taxon>Mucoromycota</taxon>
        <taxon>Glomeromycotina</taxon>
        <taxon>Glomeromycetes</taxon>
        <taxon>Diversisporales</taxon>
        <taxon>Gigasporaceae</taxon>
        <taxon>Gigaspora</taxon>
    </lineage>
</organism>
<name>A0ABN7XC37_GIGMA</name>
<gene>
    <name evidence="1" type="ORF">GMARGA_LOCUS41649</name>
</gene>
<dbReference type="EMBL" id="CAJVQB010116558">
    <property type="protein sequence ID" value="CAG8852828.1"/>
    <property type="molecule type" value="Genomic_DNA"/>
</dbReference>
<reference evidence="1 2" key="1">
    <citation type="submission" date="2021-06" db="EMBL/GenBank/DDBJ databases">
        <authorList>
            <person name="Kallberg Y."/>
            <person name="Tangrot J."/>
            <person name="Rosling A."/>
        </authorList>
    </citation>
    <scope>NUCLEOTIDE SEQUENCE [LARGE SCALE GENOMIC DNA]</scope>
    <source>
        <strain evidence="1 2">120-4 pot B 10/14</strain>
    </source>
</reference>
<accession>A0ABN7XC37</accession>
<evidence type="ECO:0000313" key="2">
    <source>
        <dbReference type="Proteomes" id="UP000789901"/>
    </source>
</evidence>
<feature type="non-terminal residue" evidence="1">
    <location>
        <position position="1"/>
    </location>
</feature>
<proteinExistence type="predicted"/>
<keyword evidence="2" id="KW-1185">Reference proteome</keyword>
<sequence length="70" mass="7683">ANIDGVYLIAASLKDRKPQCIIATASTTTKADEVKRVIKEGNNSSMVKFARPKIFYEYSCSKGAVDINNQ</sequence>
<protein>
    <submittedName>
        <fullName evidence="1">33993_t:CDS:1</fullName>
    </submittedName>
</protein>
<feature type="non-terminal residue" evidence="1">
    <location>
        <position position="70"/>
    </location>
</feature>
<comment type="caution">
    <text evidence="1">The sequence shown here is derived from an EMBL/GenBank/DDBJ whole genome shotgun (WGS) entry which is preliminary data.</text>
</comment>